<dbReference type="STRING" id="869250.J4C8F5"/>
<evidence type="ECO:0000256" key="1">
    <source>
        <dbReference type="ARBA" id="ARBA00001947"/>
    </source>
</evidence>
<dbReference type="EMBL" id="AP011947">
    <property type="protein sequence ID" value="BAM40698.1"/>
    <property type="molecule type" value="Genomic_DNA"/>
</dbReference>
<evidence type="ECO:0000259" key="9">
    <source>
        <dbReference type="Pfam" id="PF16491"/>
    </source>
</evidence>
<feature type="transmembrane region" description="Helical" evidence="7">
    <location>
        <begin position="87"/>
        <end position="106"/>
    </location>
</feature>
<keyword evidence="7" id="KW-0812">Transmembrane</keyword>
<dbReference type="Pfam" id="PF16491">
    <property type="entry name" value="Peptidase_M48_N"/>
    <property type="match status" value="1"/>
</dbReference>
<evidence type="ECO:0000313" key="11">
    <source>
        <dbReference type="Proteomes" id="UP000003786"/>
    </source>
</evidence>
<dbReference type="Proteomes" id="UP000003786">
    <property type="component" value="Chromosome 2"/>
</dbReference>
<sequence length="446" mass="51551">MGVRNLFNKPLHFEYSLALFALWKLLRLYALSKQLCLVAKELAGEKKVVTTLARKDDENYKKTLALLKPYLTSAAYHKTLEYAKDKLKLQFLFEVVHLVASLAFAFNKTALKFWHFAGKLHNHRCVYSHVMAYVAVRAGFSFLFRFPFRYGSRFCLSKKHGLKTKSKFAFFKQLLACYLSIVFLGTLFLSGLTFLSKFSKKHFHLNVVLFLVALAMVYVWLVPCHFKLFLKAHLLHDSELKKEVDLMAKKLGLSHKNVRVVPSDEASELVTLAWGLGKSRWLYLNESYVNLGKPSALALVAHGLGHFRHHHFFKFFLIKVVKVALFVFAFHHFKGHNNLFKSFGTHSVSALPLRLDTFAATAYVFVSFFYVLKNVYSDFVEFDADRYAVKHGHGDELVNFWTTVYREKKWFFNVDPLYGPLFNERPSLFERVYAVYDATVPAKPAT</sequence>
<dbReference type="GO" id="GO:0006508">
    <property type="term" value="P:proteolysis"/>
    <property type="evidence" value="ECO:0007669"/>
    <property type="project" value="UniProtKB-KW"/>
</dbReference>
<evidence type="ECO:0000256" key="5">
    <source>
        <dbReference type="ARBA" id="ARBA00022833"/>
    </source>
</evidence>
<keyword evidence="7" id="KW-1133">Transmembrane helix</keyword>
<name>J4C8F5_THEOR</name>
<evidence type="ECO:0000313" key="10">
    <source>
        <dbReference type="EMBL" id="BAM40698.1"/>
    </source>
</evidence>
<feature type="transmembrane region" description="Helical" evidence="7">
    <location>
        <begin position="203"/>
        <end position="221"/>
    </location>
</feature>
<dbReference type="KEGG" id="tot:TOT_020000952"/>
<dbReference type="GeneID" id="20715058"/>
<accession>J4C8F5</accession>
<dbReference type="eggNOG" id="KOG2719">
    <property type="taxonomic scope" value="Eukaryota"/>
</dbReference>
<feature type="transmembrane region" description="Helical" evidence="7">
    <location>
        <begin position="353"/>
        <end position="372"/>
    </location>
</feature>
<keyword evidence="4" id="KW-0378">Hydrolase</keyword>
<dbReference type="PANTHER" id="PTHR10120">
    <property type="entry name" value="CAAX PRENYL PROTEASE 1"/>
    <property type="match status" value="1"/>
</dbReference>
<organism evidence="10 11">
    <name type="scientific">Theileria orientalis strain Shintoku</name>
    <dbReference type="NCBI Taxonomy" id="869250"/>
    <lineage>
        <taxon>Eukaryota</taxon>
        <taxon>Sar</taxon>
        <taxon>Alveolata</taxon>
        <taxon>Apicomplexa</taxon>
        <taxon>Aconoidasida</taxon>
        <taxon>Piroplasmida</taxon>
        <taxon>Theileriidae</taxon>
        <taxon>Theileria</taxon>
    </lineage>
</organism>
<keyword evidence="3" id="KW-0479">Metal-binding</keyword>
<dbReference type="RefSeq" id="XP_009690999.1">
    <property type="nucleotide sequence ID" value="XM_009692704.1"/>
</dbReference>
<feature type="transmembrane region" description="Helical" evidence="7">
    <location>
        <begin position="126"/>
        <end position="148"/>
    </location>
</feature>
<dbReference type="InterPro" id="IPR032456">
    <property type="entry name" value="Peptidase_M48_N"/>
</dbReference>
<reference evidence="10 11" key="1">
    <citation type="journal article" date="2012" name="MBio">
        <title>Comparative genome analysis of three eukaryotic parasites with differing abilities to transform leukocytes reveals key mediators of Theileria-induced leukocyte transformation.</title>
        <authorList>
            <person name="Hayashida K."/>
            <person name="Hara Y."/>
            <person name="Abe T."/>
            <person name="Yamasaki C."/>
            <person name="Toyoda A."/>
            <person name="Kosuge T."/>
            <person name="Suzuki Y."/>
            <person name="Sato Y."/>
            <person name="Kawashima S."/>
            <person name="Katayama T."/>
            <person name="Wakaguri H."/>
            <person name="Inoue N."/>
            <person name="Homma K."/>
            <person name="Tada-Umezaki M."/>
            <person name="Yagi Y."/>
            <person name="Fujii Y."/>
            <person name="Habara T."/>
            <person name="Kanehisa M."/>
            <person name="Watanabe H."/>
            <person name="Ito K."/>
            <person name="Gojobori T."/>
            <person name="Sugawara H."/>
            <person name="Imanishi T."/>
            <person name="Weir W."/>
            <person name="Gardner M."/>
            <person name="Pain A."/>
            <person name="Shiels B."/>
            <person name="Hattori M."/>
            <person name="Nene V."/>
            <person name="Sugimoto C."/>
        </authorList>
    </citation>
    <scope>NUCLEOTIDE SEQUENCE [LARGE SCALE GENOMIC DNA]</scope>
    <source>
        <strain evidence="10 11">Shintoku</strain>
    </source>
</reference>
<comment type="cofactor">
    <cofactor evidence="1">
        <name>Zn(2+)</name>
        <dbReference type="ChEBI" id="CHEBI:29105"/>
    </cofactor>
</comment>
<feature type="transmembrane region" description="Helical" evidence="7">
    <location>
        <begin position="312"/>
        <end position="333"/>
    </location>
</feature>
<keyword evidence="5" id="KW-0862">Zinc</keyword>
<evidence type="ECO:0000256" key="2">
    <source>
        <dbReference type="ARBA" id="ARBA00022670"/>
    </source>
</evidence>
<keyword evidence="2 10" id="KW-0645">Protease</keyword>
<dbReference type="OMA" id="SWGFCKF"/>
<dbReference type="Pfam" id="PF01435">
    <property type="entry name" value="Peptidase_M48"/>
    <property type="match status" value="1"/>
</dbReference>
<evidence type="ECO:0000256" key="6">
    <source>
        <dbReference type="ARBA" id="ARBA00023049"/>
    </source>
</evidence>
<dbReference type="GO" id="GO:0004222">
    <property type="term" value="F:metalloendopeptidase activity"/>
    <property type="evidence" value="ECO:0007669"/>
    <property type="project" value="InterPro"/>
</dbReference>
<keyword evidence="6 10" id="KW-0482">Metalloprotease</keyword>
<feature type="domain" description="CAAX prenyl protease 1 N-terminal" evidence="9">
    <location>
        <begin position="66"/>
        <end position="223"/>
    </location>
</feature>
<dbReference type="GO" id="GO:0046872">
    <property type="term" value="F:metal ion binding"/>
    <property type="evidence" value="ECO:0007669"/>
    <property type="project" value="UniProtKB-KW"/>
</dbReference>
<proteinExistence type="predicted"/>
<protein>
    <submittedName>
        <fullName evidence="10">Metalloprotease</fullName>
    </submittedName>
</protein>
<dbReference type="Gene3D" id="3.30.2010.10">
    <property type="entry name" value="Metalloproteases ('zincins'), catalytic domain"/>
    <property type="match status" value="1"/>
</dbReference>
<dbReference type="OrthoDB" id="360839at2759"/>
<gene>
    <name evidence="10" type="ORF">TOT_020000952</name>
</gene>
<feature type="transmembrane region" description="Helical" evidence="7">
    <location>
        <begin position="169"/>
        <end position="191"/>
    </location>
</feature>
<feature type="domain" description="Peptidase M48" evidence="8">
    <location>
        <begin position="237"/>
        <end position="394"/>
    </location>
</feature>
<dbReference type="AlphaFoldDB" id="J4C8F5"/>
<dbReference type="VEuPathDB" id="PiroplasmaDB:TOT_020000952"/>
<evidence type="ECO:0000256" key="3">
    <source>
        <dbReference type="ARBA" id="ARBA00022723"/>
    </source>
</evidence>
<keyword evidence="11" id="KW-1185">Reference proteome</keyword>
<evidence type="ECO:0000256" key="7">
    <source>
        <dbReference type="SAM" id="Phobius"/>
    </source>
</evidence>
<evidence type="ECO:0000256" key="4">
    <source>
        <dbReference type="ARBA" id="ARBA00022801"/>
    </source>
</evidence>
<evidence type="ECO:0000259" key="8">
    <source>
        <dbReference type="Pfam" id="PF01435"/>
    </source>
</evidence>
<keyword evidence="7" id="KW-0472">Membrane</keyword>
<dbReference type="InterPro" id="IPR001915">
    <property type="entry name" value="Peptidase_M48"/>
</dbReference>